<dbReference type="Gene3D" id="3.30.70.270">
    <property type="match status" value="1"/>
</dbReference>
<proteinExistence type="predicted"/>
<dbReference type="PANTHER" id="PTHR33050:SF7">
    <property type="entry name" value="RIBONUCLEASE H"/>
    <property type="match status" value="1"/>
</dbReference>
<dbReference type="AlphaFoldDB" id="A0A6S7IDV4"/>
<feature type="compositionally biased region" description="Polar residues" evidence="1">
    <location>
        <begin position="345"/>
        <end position="355"/>
    </location>
</feature>
<dbReference type="PANTHER" id="PTHR33050">
    <property type="entry name" value="REVERSE TRANSCRIPTASE DOMAIN-CONTAINING PROTEIN"/>
    <property type="match status" value="1"/>
</dbReference>
<feature type="region of interest" description="Disordered" evidence="1">
    <location>
        <begin position="63"/>
        <end position="120"/>
    </location>
</feature>
<dbReference type="Proteomes" id="UP001152795">
    <property type="component" value="Unassembled WGS sequence"/>
</dbReference>
<dbReference type="CDD" id="cd03714">
    <property type="entry name" value="RT_DIRS1"/>
    <property type="match status" value="1"/>
</dbReference>
<dbReference type="SUPFAM" id="SSF56672">
    <property type="entry name" value="DNA/RNA polymerases"/>
    <property type="match status" value="1"/>
</dbReference>
<dbReference type="InterPro" id="IPR052055">
    <property type="entry name" value="Hepadnavirus_pol/RT"/>
</dbReference>
<feature type="region of interest" description="Disordered" evidence="1">
    <location>
        <begin position="1"/>
        <end position="38"/>
    </location>
</feature>
<dbReference type="Pfam" id="PF00078">
    <property type="entry name" value="RVT_1"/>
    <property type="match status" value="1"/>
</dbReference>
<feature type="compositionally biased region" description="Polar residues" evidence="1">
    <location>
        <begin position="314"/>
        <end position="326"/>
    </location>
</feature>
<protein>
    <submittedName>
        <fullName evidence="2">Transposon Ty3-G Gag-Pol poly</fullName>
    </submittedName>
</protein>
<feature type="compositionally biased region" description="Acidic residues" evidence="1">
    <location>
        <begin position="16"/>
        <end position="34"/>
    </location>
</feature>
<feature type="compositionally biased region" description="Basic and acidic residues" evidence="1">
    <location>
        <begin position="96"/>
        <end position="112"/>
    </location>
</feature>
<keyword evidence="3" id="KW-1185">Reference proteome</keyword>
<dbReference type="OrthoDB" id="7698392at2759"/>
<evidence type="ECO:0000256" key="1">
    <source>
        <dbReference type="SAM" id="MobiDB-lite"/>
    </source>
</evidence>
<dbReference type="Gene3D" id="3.10.10.10">
    <property type="entry name" value="HIV Type 1 Reverse Transcriptase, subunit A, domain 1"/>
    <property type="match status" value="1"/>
</dbReference>
<evidence type="ECO:0000313" key="2">
    <source>
        <dbReference type="EMBL" id="CAB4015866.1"/>
    </source>
</evidence>
<accession>A0A6S7IDV4</accession>
<dbReference type="PROSITE" id="PS50878">
    <property type="entry name" value="RT_POL"/>
    <property type="match status" value="1"/>
</dbReference>
<comment type="caution">
    <text evidence="2">The sequence shown here is derived from an EMBL/GenBank/DDBJ whole genome shotgun (WGS) entry which is preliminary data.</text>
</comment>
<dbReference type="InterPro" id="IPR043502">
    <property type="entry name" value="DNA/RNA_pol_sf"/>
</dbReference>
<dbReference type="EMBL" id="CACRXK020008876">
    <property type="protein sequence ID" value="CAB4015866.1"/>
    <property type="molecule type" value="Genomic_DNA"/>
</dbReference>
<name>A0A6S7IDV4_PARCT</name>
<dbReference type="CDD" id="cd09275">
    <property type="entry name" value="RNase_HI_RT_DIRS1"/>
    <property type="match status" value="1"/>
</dbReference>
<organism evidence="2 3">
    <name type="scientific">Paramuricea clavata</name>
    <name type="common">Red gorgonian</name>
    <name type="synonym">Violescent sea-whip</name>
    <dbReference type="NCBI Taxonomy" id="317549"/>
    <lineage>
        <taxon>Eukaryota</taxon>
        <taxon>Metazoa</taxon>
        <taxon>Cnidaria</taxon>
        <taxon>Anthozoa</taxon>
        <taxon>Octocorallia</taxon>
        <taxon>Malacalcyonacea</taxon>
        <taxon>Plexauridae</taxon>
        <taxon>Paramuricea</taxon>
    </lineage>
</organism>
<gene>
    <name evidence="2" type="ORF">PACLA_8A084397</name>
</gene>
<dbReference type="InterPro" id="IPR000477">
    <property type="entry name" value="RT_dom"/>
</dbReference>
<evidence type="ECO:0000313" key="3">
    <source>
        <dbReference type="Proteomes" id="UP001152795"/>
    </source>
</evidence>
<reference evidence="2" key="1">
    <citation type="submission" date="2020-04" db="EMBL/GenBank/DDBJ databases">
        <authorList>
            <person name="Alioto T."/>
            <person name="Alioto T."/>
            <person name="Gomez Garrido J."/>
        </authorList>
    </citation>
    <scope>NUCLEOTIDE SEQUENCE</scope>
    <source>
        <strain evidence="2">A484AB</strain>
    </source>
</reference>
<sequence length="858" mass="96465">MDEENNQLEQEITSADQEEDLLAEGDENVEENPEMEAGQERLMAMMADMNDKMDSFLTRLSRVEAAHGRPAAKKRRVVARPDNLEDENNLSAAERGFSDSERLTDGTKDGKAPKTPNTSAAEDELLSEIAQDYAEETQTSDDVSQTLAEIVNQRWSSKLEEPKLKDKMDKYDRPKNCEKLTVPRVNPEIWSTLNHTVRGSDLKLVNFQKTLVKVGVALTQSTKALLSMRATQSSSDAEHKQQLGKLVTYNTDALAMLGHIHMELLNRRRELIKPNLNKEYVSLCSPQTPITELLFDDDLQAQMASIKAANRISQSTTSSSKFNPNTRRPFEGAKNRLKGKPFAHSSHTNEQTKVPSGQEKELPVAVTETTTNFPNISQVNVLTVNTLVSYFQSKVACFKAGRLSLFYNEWESITSDGEVLHMISGQKLEFSKQPYQLYVPRDKSIVNACWDSDQTHTCEVEIQNLLEKGAIVPCEHEKGEYISPIFTTPKKDGSSRMILNLKGLNQFIEYRHFKMESFSSIVNMVKPNCFMASIDLKDAYYSVPIAAEHQKYLKFSWERQLYKFVCFPNGLAFCPRKFTKLLKPVNSHLRQLGHISVSHIDDSYLQGDDYDDCANNVLDTTRLLDSLGFIIHPDKSSFIPNQVVTILGFKINSTVMRVFPTAEKIKKIQASCLELLHSPSPSIRQVASVLGLLISNFPAAQFGPLQFRDLDMDKTEALKQNQGNFDRPMKLSKTSCADLHWWINSADSLFKPIALNQPDATLFTDASSQGWGGVLGEQKSGGHWTALEASHHINYLETLAVFFALKVFQTKLSGKHVCVRIDNMTAVADIAHIPGLENEAADAKSRKPLKETEWALDR</sequence>
<feature type="non-terminal residue" evidence="2">
    <location>
        <position position="1"/>
    </location>
</feature>
<dbReference type="InterPro" id="IPR043128">
    <property type="entry name" value="Rev_trsase/Diguanyl_cyclase"/>
</dbReference>
<feature type="region of interest" description="Disordered" evidence="1">
    <location>
        <begin position="314"/>
        <end position="361"/>
    </location>
</feature>